<evidence type="ECO:0000259" key="2">
    <source>
        <dbReference type="Pfam" id="PF07859"/>
    </source>
</evidence>
<dbReference type="AlphaFoldDB" id="A0A177FIC9"/>
<accession>A0A177FIC9</accession>
<evidence type="ECO:0000256" key="1">
    <source>
        <dbReference type="ARBA" id="ARBA00022801"/>
    </source>
</evidence>
<dbReference type="Proteomes" id="UP000077002">
    <property type="component" value="Unassembled WGS sequence"/>
</dbReference>
<dbReference type="InterPro" id="IPR029058">
    <property type="entry name" value="AB_hydrolase_fold"/>
</dbReference>
<keyword evidence="1" id="KW-0378">Hydrolase</keyword>
<reference evidence="3 4" key="1">
    <citation type="submission" date="2016-03" db="EMBL/GenBank/DDBJ databases">
        <title>Draft genome sequence of the Fonsecaea monophora CBS 269.37.</title>
        <authorList>
            <person name="Bombassaro A."/>
            <person name="Vinicius W.A."/>
            <person name="De Hoog S."/>
            <person name="Sun J."/>
            <person name="Souza E.M."/>
            <person name="Raittz R.T."/>
            <person name="Costa F."/>
            <person name="Leao A.C."/>
            <person name="Tadra-Sfeir M.Z."/>
            <person name="Baura V."/>
            <person name="Balsanelli E."/>
            <person name="Pedrosa F.O."/>
            <person name="Moreno L.F."/>
            <person name="Steffens M.B."/>
            <person name="Xi L."/>
            <person name="Bocca A.L."/>
            <person name="Felipe M.S."/>
            <person name="Teixeira M."/>
            <person name="Telles Filho F.Q."/>
            <person name="Azevedo C.M."/>
            <person name="Gomes R."/>
            <person name="Vicente V.A."/>
        </authorList>
    </citation>
    <scope>NUCLEOTIDE SEQUENCE [LARGE SCALE GENOMIC DNA]</scope>
    <source>
        <strain evidence="3 4">CBS 269.37</strain>
    </source>
</reference>
<dbReference type="InterPro" id="IPR013094">
    <property type="entry name" value="AB_hydrolase_3"/>
</dbReference>
<name>A0A177FIC9_9EURO</name>
<dbReference type="PANTHER" id="PTHR48081:SF30">
    <property type="entry name" value="ACETYL-HYDROLASE LIPR-RELATED"/>
    <property type="match status" value="1"/>
</dbReference>
<dbReference type="OrthoDB" id="2152029at2759"/>
<dbReference type="Pfam" id="PF07859">
    <property type="entry name" value="Abhydrolase_3"/>
    <property type="match status" value="1"/>
</dbReference>
<gene>
    <name evidence="3" type="ORF">AYO21_01769</name>
</gene>
<dbReference type="GeneID" id="34596947"/>
<dbReference type="Gene3D" id="3.40.50.1820">
    <property type="entry name" value="alpha/beta hydrolase"/>
    <property type="match status" value="1"/>
</dbReference>
<proteinExistence type="predicted"/>
<dbReference type="EMBL" id="LVKK01000007">
    <property type="protein sequence ID" value="OAG43917.1"/>
    <property type="molecule type" value="Genomic_DNA"/>
</dbReference>
<organism evidence="3 4">
    <name type="scientific">Fonsecaea monophora</name>
    <dbReference type="NCBI Taxonomy" id="254056"/>
    <lineage>
        <taxon>Eukaryota</taxon>
        <taxon>Fungi</taxon>
        <taxon>Dikarya</taxon>
        <taxon>Ascomycota</taxon>
        <taxon>Pezizomycotina</taxon>
        <taxon>Eurotiomycetes</taxon>
        <taxon>Chaetothyriomycetidae</taxon>
        <taxon>Chaetothyriales</taxon>
        <taxon>Herpotrichiellaceae</taxon>
        <taxon>Fonsecaea</taxon>
    </lineage>
</organism>
<protein>
    <recommendedName>
        <fullName evidence="2">Alpha/beta hydrolase fold-3 domain-containing protein</fullName>
    </recommendedName>
</protein>
<comment type="caution">
    <text evidence="3">The sequence shown here is derived from an EMBL/GenBank/DDBJ whole genome shotgun (WGS) entry which is preliminary data.</text>
</comment>
<dbReference type="InterPro" id="IPR050300">
    <property type="entry name" value="GDXG_lipolytic_enzyme"/>
</dbReference>
<evidence type="ECO:0000313" key="3">
    <source>
        <dbReference type="EMBL" id="OAG43917.1"/>
    </source>
</evidence>
<keyword evidence="4" id="KW-1185">Reference proteome</keyword>
<sequence>MPASKESQILVTLYNGIKERMMASPPMSIQDQRALLESLHEPASEPTDITYEEVRCPGTQRPAIWCKPLDANPSQVILYLHGGAGFAGSPSSHRKLAGHLAKAAKSLALVIDYRLVPENPFPAALDDSVAAYQWLLSKGFDAKNLAVAGDSAGGNFATASVLKLKQLGIPLPAAVVAFSPWVDMETKGESQISNADKDALSPPGVANITVSLYLGDKVSPKEPLANPLYADFTGMPPFHISVGGWELLMSDGVRLAQKIREANVEAHLEVAPEMQHVYHFMAGRAPEADRTISEVGEFLRSKFGI</sequence>
<dbReference type="PANTHER" id="PTHR48081">
    <property type="entry name" value="AB HYDROLASE SUPERFAMILY PROTEIN C4A8.06C"/>
    <property type="match status" value="1"/>
</dbReference>
<dbReference type="GO" id="GO:0004806">
    <property type="term" value="F:triacylglycerol lipase activity"/>
    <property type="evidence" value="ECO:0007669"/>
    <property type="project" value="TreeGrafter"/>
</dbReference>
<dbReference type="RefSeq" id="XP_022515869.1">
    <property type="nucleotide sequence ID" value="XM_022651751.1"/>
</dbReference>
<feature type="domain" description="Alpha/beta hydrolase fold-3" evidence="2">
    <location>
        <begin position="77"/>
        <end position="279"/>
    </location>
</feature>
<dbReference type="SUPFAM" id="SSF53474">
    <property type="entry name" value="alpha/beta-Hydrolases"/>
    <property type="match status" value="1"/>
</dbReference>
<evidence type="ECO:0000313" key="4">
    <source>
        <dbReference type="Proteomes" id="UP000077002"/>
    </source>
</evidence>